<proteinExistence type="inferred from homology"/>
<dbReference type="STRING" id="1283841.A0A084QJJ9"/>
<dbReference type="InterPro" id="IPR010308">
    <property type="entry name" value="TRP_C"/>
</dbReference>
<evidence type="ECO:0000259" key="9">
    <source>
        <dbReference type="SMART" id="SM01320"/>
    </source>
</evidence>
<dbReference type="EMBL" id="KL660698">
    <property type="protein sequence ID" value="KFA64134.1"/>
    <property type="molecule type" value="Genomic_DNA"/>
</dbReference>
<dbReference type="GO" id="GO:0016020">
    <property type="term" value="C:membrane"/>
    <property type="evidence" value="ECO:0007669"/>
    <property type="project" value="UniProtKB-SubCell"/>
</dbReference>
<name>A0A084QJJ9_STAC4</name>
<feature type="compositionally biased region" description="Basic and acidic residues" evidence="7">
    <location>
        <begin position="14"/>
        <end position="26"/>
    </location>
</feature>
<evidence type="ECO:0000256" key="3">
    <source>
        <dbReference type="ARBA" id="ARBA00022692"/>
    </source>
</evidence>
<dbReference type="PANTHER" id="PTHR31145">
    <property type="entry name" value="INTEGRAL MEMBRANE PROTEIN (AFU_ORTHOLOGUE AFUA_7G01610)"/>
    <property type="match status" value="1"/>
</dbReference>
<evidence type="ECO:0000313" key="10">
    <source>
        <dbReference type="EMBL" id="KFA64134.1"/>
    </source>
</evidence>
<gene>
    <name evidence="10" type="ORF">S40285_00880</name>
</gene>
<keyword evidence="11" id="KW-1185">Reference proteome</keyword>
<feature type="transmembrane region" description="Helical" evidence="8">
    <location>
        <begin position="654"/>
        <end position="676"/>
    </location>
</feature>
<protein>
    <recommendedName>
        <fullName evidence="9">ML-like domain-containing protein</fullName>
    </recommendedName>
</protein>
<comment type="similarity">
    <text evidence="2">Belongs to the transient receptor potential (TRP) ion channel family.</text>
</comment>
<feature type="domain" description="ML-like" evidence="9">
    <location>
        <begin position="110"/>
        <end position="297"/>
    </location>
</feature>
<dbReference type="OrthoDB" id="5312224at2759"/>
<dbReference type="GO" id="GO:0055085">
    <property type="term" value="P:transmembrane transport"/>
    <property type="evidence" value="ECO:0007669"/>
    <property type="project" value="TreeGrafter"/>
</dbReference>
<accession>A0A084QJJ9</accession>
<dbReference type="PANTHER" id="PTHR31145:SF6">
    <property type="entry name" value="INTEGRAL MEMBRANE PROTEIN (AFU_ORTHOLOGUE AFUA_7G01610)"/>
    <property type="match status" value="1"/>
</dbReference>
<feature type="compositionally biased region" description="Acidic residues" evidence="7">
    <location>
        <begin position="1018"/>
        <end position="1033"/>
    </location>
</feature>
<dbReference type="HOGENOM" id="CLU_004278_0_0_1"/>
<evidence type="ECO:0000256" key="8">
    <source>
        <dbReference type="SAM" id="Phobius"/>
    </source>
</evidence>
<dbReference type="AlphaFoldDB" id="A0A084QJJ9"/>
<feature type="transmembrane region" description="Helical" evidence="8">
    <location>
        <begin position="591"/>
        <end position="611"/>
    </location>
</feature>
<feature type="region of interest" description="Disordered" evidence="7">
    <location>
        <begin position="813"/>
        <end position="898"/>
    </location>
</feature>
<keyword evidence="5 8" id="KW-1133">Transmembrane helix</keyword>
<dbReference type="OMA" id="DIWAGMM"/>
<evidence type="ECO:0000256" key="1">
    <source>
        <dbReference type="ARBA" id="ARBA00004141"/>
    </source>
</evidence>
<dbReference type="Pfam" id="PF14558">
    <property type="entry name" value="TRP_N"/>
    <property type="match status" value="1"/>
</dbReference>
<feature type="transmembrane region" description="Helical" evidence="8">
    <location>
        <begin position="623"/>
        <end position="642"/>
    </location>
</feature>
<evidence type="ECO:0000256" key="4">
    <source>
        <dbReference type="ARBA" id="ARBA00022729"/>
    </source>
</evidence>
<dbReference type="InterPro" id="IPR032800">
    <property type="entry name" value="TRP_N"/>
</dbReference>
<sequence length="1190" mass="128597">MRWDAGLAGLPDSPRQDNSPRTRDALPELADCVYGLAASGRDSTCSAASMPTPSPSPSPVVLEPPSTYHHNRRASDGRVLPVPAARTRRSASPTSLSKALVAALVAAAPASAVIIPFQNCLSESFRTNDPPFVQWVPIRAEAVFGHDDRRHSLRVTVWGNVTGAQNRGRLPPPDDPYWTNDDQFNGKIVRTADPDREDARATTLFRRVNVLTYQPWDEAVDFCVDGLVNASCPLAPVFNISGSDSPQGLPSFNLTHDFDSSYAFTSFSPELSIIYGDQAATTIGCISATITPDLGGLAWLLRFMPLLVLLFTATSVTMSGILSPWGTTDIFHWTSNFGRDADLLRLVTPGFGDCLQYIQFIVLSGGLSLNYPGFYQPIVSQAGWSALMFNASMVSQGDPFQSIVDGIYVVEGRYGLQKLSQLIGMSSVVDIWAGMMVWLCVIIASVFVLIQIGFVLQWLYRMVMNTTEEDLRAKNIPFSVGNVVRIVFNYFLLPIMTLSCFQLVIAGDSPTYTVALAAITLVVLLAFAAWLLYFIISTRPKAALFDDLPTVLRYGPLYNTYSDEAAAFALIPILLTLVRGIGIGAVQSSGIAQVVILTICEVIHILTLHAFRPFHSPTSMNAYHTLYSALRLITIMLMVAFSPTLGVDDGTKGWIGYVILVIHGAVLVLGFWINALQTVVEVVARMLGAGGDDVRGLTRGGLSKIFGMRQLSRRATPRPGPSRASQLSTAAMLDVEDGSKMGYSMPSGRVRSESAASLGGMLAYNRRRNSSALDSIDIHSAGPRHMDTASSYMPGTPGEASTFSFLPSPSAARYPQPTMPLEAADPYYRPPRRRRDTLTDAVVPDKQRVSASMDPKRVSQVGGSAADTTDTDIELANSGSPPPGGVGLTGSPSRPDYSTREVDFYYGVRGPALNSEGLGRKLGTGPADPTGPMATATGWFRNWFGGKSKEKGKGFEVVRSARMPPSMMARNGGFGDETPPEGIPVALKALRNMPIESDDENDAPRTKRSPPSRKDNLLTDDGDPQDSEADEPESPLAERAARSSSRRAQGALVGDSARVDDETGLDLPEIPRKSSKRHSAYASHSPSIEPADSQDGSGDVGSPSGRPQLLTISRLPFERSGSLKHSGSNSSMELTEDYNHIELLDAEERRGTVPQHGINRVDVSDHNIDLLGSSAELVDETTARRRSPRI</sequence>
<feature type="region of interest" description="Disordered" evidence="7">
    <location>
        <begin position="1"/>
        <end position="26"/>
    </location>
</feature>
<dbReference type="InterPro" id="IPR040241">
    <property type="entry name" value="TRP_Flc/Pkd2-like"/>
</dbReference>
<feature type="transmembrane region" description="Helical" evidence="8">
    <location>
        <begin position="480"/>
        <end position="505"/>
    </location>
</feature>
<evidence type="ECO:0000256" key="6">
    <source>
        <dbReference type="ARBA" id="ARBA00023136"/>
    </source>
</evidence>
<dbReference type="SMART" id="SM01320">
    <property type="entry name" value="TRP_N"/>
    <property type="match status" value="1"/>
</dbReference>
<dbReference type="Pfam" id="PF06011">
    <property type="entry name" value="TRP"/>
    <property type="match status" value="1"/>
</dbReference>
<feature type="region of interest" description="Disordered" evidence="7">
    <location>
        <begin position="995"/>
        <end position="1134"/>
    </location>
</feature>
<evidence type="ECO:0000256" key="5">
    <source>
        <dbReference type="ARBA" id="ARBA00022989"/>
    </source>
</evidence>
<keyword evidence="4" id="KW-0732">Signal</keyword>
<feature type="transmembrane region" description="Helical" evidence="8">
    <location>
        <begin position="511"/>
        <end position="536"/>
    </location>
</feature>
<reference evidence="10 11" key="1">
    <citation type="journal article" date="2014" name="BMC Genomics">
        <title>Comparative genome sequencing reveals chemotype-specific gene clusters in the toxigenic black mold Stachybotrys.</title>
        <authorList>
            <person name="Semeiks J."/>
            <person name="Borek D."/>
            <person name="Otwinowski Z."/>
            <person name="Grishin N.V."/>
        </authorList>
    </citation>
    <scope>NUCLEOTIDE SEQUENCE [LARGE SCALE GENOMIC DNA]</scope>
    <source>
        <strain evidence="10 11">IBT 40285</strain>
    </source>
</reference>
<evidence type="ECO:0000256" key="2">
    <source>
        <dbReference type="ARBA" id="ARBA00010642"/>
    </source>
</evidence>
<evidence type="ECO:0000313" key="11">
    <source>
        <dbReference type="Proteomes" id="UP000028524"/>
    </source>
</evidence>
<keyword evidence="3 8" id="KW-0812">Transmembrane</keyword>
<keyword evidence="6 8" id="KW-0472">Membrane</keyword>
<organism evidence="10 11">
    <name type="scientific">Stachybotrys chlorohalonatus (strain IBT 40285)</name>
    <dbReference type="NCBI Taxonomy" id="1283841"/>
    <lineage>
        <taxon>Eukaryota</taxon>
        <taxon>Fungi</taxon>
        <taxon>Dikarya</taxon>
        <taxon>Ascomycota</taxon>
        <taxon>Pezizomycotina</taxon>
        <taxon>Sordariomycetes</taxon>
        <taxon>Hypocreomycetidae</taxon>
        <taxon>Hypocreales</taxon>
        <taxon>Stachybotryaceae</taxon>
        <taxon>Stachybotrys</taxon>
    </lineage>
</organism>
<comment type="subcellular location">
    <subcellularLocation>
        <location evidence="1">Membrane</location>
        <topology evidence="1">Multi-pass membrane protein</topology>
    </subcellularLocation>
</comment>
<dbReference type="InParanoid" id="A0A084QJJ9"/>
<evidence type="ECO:0000256" key="7">
    <source>
        <dbReference type="SAM" id="MobiDB-lite"/>
    </source>
</evidence>
<dbReference type="Proteomes" id="UP000028524">
    <property type="component" value="Unassembled WGS sequence"/>
</dbReference>
<feature type="region of interest" description="Disordered" evidence="7">
    <location>
        <begin position="42"/>
        <end position="93"/>
    </location>
</feature>
<feature type="transmembrane region" description="Helical" evidence="8">
    <location>
        <begin position="431"/>
        <end position="459"/>
    </location>
</feature>